<proteinExistence type="predicted"/>
<reference evidence="1" key="1">
    <citation type="submission" date="2019-11" db="EMBL/GenBank/DDBJ databases">
        <title>Nori genome reveals adaptations in red seaweeds to the harsh intertidal environment.</title>
        <authorList>
            <person name="Wang D."/>
            <person name="Mao Y."/>
        </authorList>
    </citation>
    <scope>NUCLEOTIDE SEQUENCE</scope>
    <source>
        <tissue evidence="1">Gametophyte</tissue>
    </source>
</reference>
<protein>
    <submittedName>
        <fullName evidence="1">Uncharacterized protein</fullName>
    </submittedName>
</protein>
<comment type="caution">
    <text evidence="1">The sequence shown here is derived from an EMBL/GenBank/DDBJ whole genome shotgun (WGS) entry which is preliminary data.</text>
</comment>
<name>A0ACC3CB09_PYRYE</name>
<evidence type="ECO:0000313" key="1">
    <source>
        <dbReference type="EMBL" id="KAK1867263.1"/>
    </source>
</evidence>
<sequence>MTRTGDVRRRRWAPHQFFRRSWASAGEGASDQQSASAPQGGGGVAGGVCSDSSIEADPVRKKRAGGGGNEGYGWPTREEARGGGRVRQVHSLQGEWTGRERERDELLGKRLGREPDKRRRGAPHLGGLVKENVVSGTRQRGKERRGTTQQVCRSETTNRKRKSRRAGRERCGGGHRANSGPSVMLAS</sequence>
<keyword evidence="2" id="KW-1185">Reference proteome</keyword>
<evidence type="ECO:0000313" key="2">
    <source>
        <dbReference type="Proteomes" id="UP000798662"/>
    </source>
</evidence>
<dbReference type="EMBL" id="CM020620">
    <property type="protein sequence ID" value="KAK1867263.1"/>
    <property type="molecule type" value="Genomic_DNA"/>
</dbReference>
<gene>
    <name evidence="1" type="ORF">I4F81_009770</name>
</gene>
<organism evidence="1 2">
    <name type="scientific">Pyropia yezoensis</name>
    <name type="common">Susabi-nori</name>
    <name type="synonym">Porphyra yezoensis</name>
    <dbReference type="NCBI Taxonomy" id="2788"/>
    <lineage>
        <taxon>Eukaryota</taxon>
        <taxon>Rhodophyta</taxon>
        <taxon>Bangiophyceae</taxon>
        <taxon>Bangiales</taxon>
        <taxon>Bangiaceae</taxon>
        <taxon>Pyropia</taxon>
    </lineage>
</organism>
<dbReference type="Proteomes" id="UP000798662">
    <property type="component" value="Chromosome 3"/>
</dbReference>
<accession>A0ACC3CB09</accession>